<dbReference type="Proteomes" id="UP000051749">
    <property type="component" value="Unassembled WGS sequence"/>
</dbReference>
<comment type="caution">
    <text evidence="6">The sequence shown here is derived from an EMBL/GenBank/DDBJ whole genome shotgun (WGS) entry which is preliminary data.</text>
</comment>
<dbReference type="Gene3D" id="3.40.1410.10">
    <property type="entry name" value="Chorismate lyase-like"/>
    <property type="match status" value="1"/>
</dbReference>
<dbReference type="InterPro" id="IPR011663">
    <property type="entry name" value="UTRA"/>
</dbReference>
<dbReference type="PROSITE" id="PS50949">
    <property type="entry name" value="HTH_GNTR"/>
    <property type="match status" value="1"/>
</dbReference>
<keyword evidence="2" id="KW-0805">Transcription regulation</keyword>
<evidence type="ECO:0000256" key="3">
    <source>
        <dbReference type="ARBA" id="ARBA00023125"/>
    </source>
</evidence>
<dbReference type="PANTHER" id="PTHR44846">
    <property type="entry name" value="MANNOSYL-D-GLYCERATE TRANSPORT/METABOLISM SYSTEM REPRESSOR MNGR-RELATED"/>
    <property type="match status" value="1"/>
</dbReference>
<dbReference type="InterPro" id="IPR036390">
    <property type="entry name" value="WH_DNA-bd_sf"/>
</dbReference>
<dbReference type="GeneID" id="76043061"/>
<dbReference type="RefSeq" id="WP_057805414.1">
    <property type="nucleotide sequence ID" value="NZ_BJYP01000002.1"/>
</dbReference>
<dbReference type="AlphaFoldDB" id="A0A0R2K0T4"/>
<evidence type="ECO:0000313" key="8">
    <source>
        <dbReference type="Proteomes" id="UP000051749"/>
    </source>
</evidence>
<dbReference type="EMBL" id="FOGK01000001">
    <property type="protein sequence ID" value="SER05938.1"/>
    <property type="molecule type" value="Genomic_DNA"/>
</dbReference>
<dbReference type="SUPFAM" id="SSF46785">
    <property type="entry name" value="Winged helix' DNA-binding domain"/>
    <property type="match status" value="1"/>
</dbReference>
<dbReference type="GO" id="GO:0003677">
    <property type="term" value="F:DNA binding"/>
    <property type="evidence" value="ECO:0007669"/>
    <property type="project" value="UniProtKB-KW"/>
</dbReference>
<evidence type="ECO:0000313" key="9">
    <source>
        <dbReference type="Proteomes" id="UP000182818"/>
    </source>
</evidence>
<dbReference type="Gene3D" id="1.10.10.10">
    <property type="entry name" value="Winged helix-like DNA-binding domain superfamily/Winged helix DNA-binding domain"/>
    <property type="match status" value="1"/>
</dbReference>
<reference evidence="7 9" key="2">
    <citation type="submission" date="2016-10" db="EMBL/GenBank/DDBJ databases">
        <authorList>
            <person name="Varghese N."/>
            <person name="Submissions S."/>
        </authorList>
    </citation>
    <scope>NUCLEOTIDE SEQUENCE [LARGE SCALE GENOMIC DNA]</scope>
    <source>
        <strain evidence="7 9">CGMCC 1.3889</strain>
    </source>
</reference>
<dbReference type="STRING" id="319653.SAMN04487973_101175"/>
<evidence type="ECO:0000256" key="2">
    <source>
        <dbReference type="ARBA" id="ARBA00023015"/>
    </source>
</evidence>
<dbReference type="InterPro" id="IPR000524">
    <property type="entry name" value="Tscrpt_reg_HTH_GntR"/>
</dbReference>
<dbReference type="CDD" id="cd07377">
    <property type="entry name" value="WHTH_GntR"/>
    <property type="match status" value="1"/>
</dbReference>
<dbReference type="Pfam" id="PF00392">
    <property type="entry name" value="GntR"/>
    <property type="match status" value="1"/>
</dbReference>
<dbReference type="SMART" id="SM00866">
    <property type="entry name" value="UTRA"/>
    <property type="match status" value="1"/>
</dbReference>
<dbReference type="InterPro" id="IPR036388">
    <property type="entry name" value="WH-like_DNA-bd_sf"/>
</dbReference>
<dbReference type="OrthoDB" id="9815017at2"/>
<dbReference type="InterPro" id="IPR050679">
    <property type="entry name" value="Bact_HTH_transcr_reg"/>
</dbReference>
<dbReference type="EMBL" id="JQBY01000005">
    <property type="protein sequence ID" value="KRN82971.1"/>
    <property type="molecule type" value="Genomic_DNA"/>
</dbReference>
<dbReference type="FunFam" id="3.40.1410.10:FF:000008">
    <property type="entry name" value="Transcriptional regulator, GntR family"/>
    <property type="match status" value="1"/>
</dbReference>
<reference evidence="6 8" key="1">
    <citation type="journal article" date="2015" name="Genome Announc.">
        <title>Expanding the biotechnology potential of lactobacilli through comparative genomics of 213 strains and associated genera.</title>
        <authorList>
            <person name="Sun Z."/>
            <person name="Harris H.M."/>
            <person name="McCann A."/>
            <person name="Guo C."/>
            <person name="Argimon S."/>
            <person name="Zhang W."/>
            <person name="Yang X."/>
            <person name="Jeffery I.B."/>
            <person name="Cooney J.C."/>
            <person name="Kagawa T.F."/>
            <person name="Liu W."/>
            <person name="Song Y."/>
            <person name="Salvetti E."/>
            <person name="Wrobel A."/>
            <person name="Rasinkangas P."/>
            <person name="Parkhill J."/>
            <person name="Rea M.C."/>
            <person name="O'Sullivan O."/>
            <person name="Ritari J."/>
            <person name="Douillard F.P."/>
            <person name="Paul Ross R."/>
            <person name="Yang R."/>
            <person name="Briner A.E."/>
            <person name="Felis G.E."/>
            <person name="de Vos W.M."/>
            <person name="Barrangou R."/>
            <person name="Klaenhammer T.R."/>
            <person name="Caufield P.W."/>
            <person name="Cui Y."/>
            <person name="Zhang H."/>
            <person name="O'Toole P.W."/>
        </authorList>
    </citation>
    <scope>NUCLEOTIDE SEQUENCE [LARGE SCALE GENOMIC DNA]</scope>
    <source>
        <strain evidence="6 8">DSM 22301</strain>
    </source>
</reference>
<name>A0A0R2K0T4_9LACO</name>
<dbReference type="PANTHER" id="PTHR44846:SF4">
    <property type="entry name" value="HTH GNTR-TYPE DOMAIN-CONTAINING PROTEIN"/>
    <property type="match status" value="1"/>
</dbReference>
<dbReference type="PRINTS" id="PR00035">
    <property type="entry name" value="HTHGNTR"/>
</dbReference>
<gene>
    <name evidence="6" type="ORF">IV87_GL001678</name>
    <name evidence="7" type="ORF">SAMN04487973_101175</name>
</gene>
<feature type="domain" description="HTH gntR-type" evidence="5">
    <location>
        <begin position="1"/>
        <end position="69"/>
    </location>
</feature>
<keyword evidence="4" id="KW-0804">Transcription</keyword>
<evidence type="ECO:0000313" key="6">
    <source>
        <dbReference type="EMBL" id="KRN82971.1"/>
    </source>
</evidence>
<keyword evidence="9" id="KW-1185">Reference proteome</keyword>
<protein>
    <submittedName>
        <fullName evidence="7">GntR family transcriptional regulator</fullName>
    </submittedName>
</protein>
<dbReference type="SMART" id="SM00345">
    <property type="entry name" value="HTH_GNTR"/>
    <property type="match status" value="1"/>
</dbReference>
<evidence type="ECO:0000256" key="1">
    <source>
        <dbReference type="ARBA" id="ARBA00022491"/>
    </source>
</evidence>
<organism evidence="6 8">
    <name type="scientific">Pediococcus ethanolidurans</name>
    <dbReference type="NCBI Taxonomy" id="319653"/>
    <lineage>
        <taxon>Bacteria</taxon>
        <taxon>Bacillati</taxon>
        <taxon>Bacillota</taxon>
        <taxon>Bacilli</taxon>
        <taxon>Lactobacillales</taxon>
        <taxon>Lactobacillaceae</taxon>
        <taxon>Pediococcus</taxon>
    </lineage>
</organism>
<dbReference type="GO" id="GO:0045892">
    <property type="term" value="P:negative regulation of DNA-templated transcription"/>
    <property type="evidence" value="ECO:0007669"/>
    <property type="project" value="TreeGrafter"/>
</dbReference>
<evidence type="ECO:0000313" key="7">
    <source>
        <dbReference type="EMBL" id="SER05938.1"/>
    </source>
</evidence>
<evidence type="ECO:0000259" key="5">
    <source>
        <dbReference type="PROSITE" id="PS50949"/>
    </source>
</evidence>
<keyword evidence="1" id="KW-0678">Repressor</keyword>
<dbReference type="GO" id="GO:0003700">
    <property type="term" value="F:DNA-binding transcription factor activity"/>
    <property type="evidence" value="ECO:0007669"/>
    <property type="project" value="InterPro"/>
</dbReference>
<sequence>MYKYQEISEKIRKKIVNGNYEAGGLLPDQNKLAEDFNTTRITIRKAIQALIIEGIVYTKRGAGTFVRKDYIQNLDDIGNAIDKPLGTTLTHPNKKVVSKILLLDARLPSQEEQDNLMISATEPVYVIERVRYIDDQVYSYEHTIMPTAIAKITKEVLLGSIYSFLTKKCGLTISGSHRIVKANKATEKDVEAMGVKHDDPVLVIKQVSYLEDGEPFEFSESHFPYQKSQVTADIDLNN</sequence>
<evidence type="ECO:0000256" key="4">
    <source>
        <dbReference type="ARBA" id="ARBA00023163"/>
    </source>
</evidence>
<dbReference type="SUPFAM" id="SSF64288">
    <property type="entry name" value="Chorismate lyase-like"/>
    <property type="match status" value="1"/>
</dbReference>
<dbReference type="Proteomes" id="UP000182818">
    <property type="component" value="Unassembled WGS sequence"/>
</dbReference>
<accession>A0A0R2K0T4</accession>
<dbReference type="PATRIC" id="fig|319653.3.peg.1706"/>
<dbReference type="Pfam" id="PF07702">
    <property type="entry name" value="UTRA"/>
    <property type="match status" value="1"/>
</dbReference>
<keyword evidence="3" id="KW-0238">DNA-binding</keyword>
<dbReference type="InterPro" id="IPR028978">
    <property type="entry name" value="Chorismate_lyase_/UTRA_dom_sf"/>
</dbReference>
<proteinExistence type="predicted"/>